<keyword evidence="1" id="KW-0143">Chaperone</keyword>
<dbReference type="InParanoid" id="F8ABY6"/>
<dbReference type="OrthoDB" id="5431740at2"/>
<dbReference type="PANTHER" id="PTHR34227:SF1">
    <property type="entry name" value="DIMETHYL SULFOXIDE REDUCTASE CHAPERONE-RELATED"/>
    <property type="match status" value="1"/>
</dbReference>
<keyword evidence="4" id="KW-1185">Reference proteome</keyword>
<dbReference type="HOGENOM" id="CLU_113650_0_0_0"/>
<reference evidence="3 4" key="2">
    <citation type="journal article" date="2012" name="Stand. Genomic Sci.">
        <title>Complete genome sequence of the thermophilic sulfate-reducing ocean bacterium Thermodesulfatator indicus type strain (CIR29812(T)).</title>
        <authorList>
            <person name="Anderson I."/>
            <person name="Saunders E."/>
            <person name="Lapidus A."/>
            <person name="Nolan M."/>
            <person name="Lucas S."/>
            <person name="Tice H."/>
            <person name="Del Rio T.G."/>
            <person name="Cheng J.F."/>
            <person name="Han C."/>
            <person name="Tapia R."/>
            <person name="Goodwin L.A."/>
            <person name="Pitluck S."/>
            <person name="Liolios K."/>
            <person name="Mavromatis K."/>
            <person name="Pagani I."/>
            <person name="Ivanova N."/>
            <person name="Mikhailova N."/>
            <person name="Pati A."/>
            <person name="Chen A."/>
            <person name="Palaniappan K."/>
            <person name="Land M."/>
            <person name="Hauser L."/>
            <person name="Jeffries C.D."/>
            <person name="Chang Y.J."/>
            <person name="Brambilla E.M."/>
            <person name="Rohde M."/>
            <person name="Spring S."/>
            <person name="Goker M."/>
            <person name="Detter J.C."/>
            <person name="Woyke T."/>
            <person name="Bristow J."/>
            <person name="Eisen J.A."/>
            <person name="Markowitz V."/>
            <person name="Hugenholtz P."/>
            <person name="Kyrpides N.C."/>
            <person name="Klenk H.P."/>
        </authorList>
    </citation>
    <scope>NUCLEOTIDE SEQUENCE [LARGE SCALE GENOMIC DNA]</scope>
    <source>
        <strain evidence="4">DSM 15286 / JCM 11887 / CIR29812</strain>
    </source>
</reference>
<dbReference type="SUPFAM" id="SSF89155">
    <property type="entry name" value="TorD-like"/>
    <property type="match status" value="1"/>
</dbReference>
<protein>
    <recommendedName>
        <fullName evidence="2">PH domain-containing protein</fullName>
    </recommendedName>
</protein>
<sequence>MQLSEIDRARIFLFDFLKSLFLEEPTPEKRETWLKVLEKIAGQTDFEPLDQALLGLKEFLKKTDPDQLKEEYYELFVNPTREKPLVLTASYFIDGKAIGPTLAKLRKNLNELGITRSENFKESEDSLVFLLDLMIILIEKSCKDNIYFKHLENIFEKFLLPCAEGAYERLTSEEKSSFYRKCAEVLRSYLELEKRFLTEG</sequence>
<feature type="domain" description="PH" evidence="2">
    <location>
        <begin position="1"/>
        <end position="42"/>
    </location>
</feature>
<dbReference type="Pfam" id="PF02613">
    <property type="entry name" value="Nitrate_red_del"/>
    <property type="match status" value="1"/>
</dbReference>
<dbReference type="InterPro" id="IPR036411">
    <property type="entry name" value="TorD-like_sf"/>
</dbReference>
<dbReference type="AlphaFoldDB" id="F8ABY6"/>
<organism evidence="3 4">
    <name type="scientific">Thermodesulfatator indicus (strain DSM 15286 / JCM 11887 / CIR29812)</name>
    <dbReference type="NCBI Taxonomy" id="667014"/>
    <lineage>
        <taxon>Bacteria</taxon>
        <taxon>Pseudomonadati</taxon>
        <taxon>Thermodesulfobacteriota</taxon>
        <taxon>Thermodesulfobacteria</taxon>
        <taxon>Thermodesulfobacteriales</taxon>
        <taxon>Thermodesulfatatoraceae</taxon>
        <taxon>Thermodesulfatator</taxon>
    </lineage>
</organism>
<dbReference type="PROSITE" id="PS50003">
    <property type="entry name" value="PH_DOMAIN"/>
    <property type="match status" value="1"/>
</dbReference>
<dbReference type="eggNOG" id="COG3381">
    <property type="taxonomic scope" value="Bacteria"/>
</dbReference>
<gene>
    <name evidence="3" type="ordered locus">Thein_1823</name>
</gene>
<dbReference type="PATRIC" id="fig|667014.3.peg.1874"/>
<dbReference type="PaxDb" id="667014-Thein_1823"/>
<dbReference type="STRING" id="667014.Thein_1823"/>
<dbReference type="Proteomes" id="UP000006793">
    <property type="component" value="Chromosome"/>
</dbReference>
<evidence type="ECO:0000259" key="2">
    <source>
        <dbReference type="PROSITE" id="PS50003"/>
    </source>
</evidence>
<evidence type="ECO:0000256" key="1">
    <source>
        <dbReference type="ARBA" id="ARBA00023186"/>
    </source>
</evidence>
<dbReference type="RefSeq" id="WP_013908417.1">
    <property type="nucleotide sequence ID" value="NC_015681.1"/>
</dbReference>
<name>F8ABY6_THEID</name>
<dbReference type="InterPro" id="IPR001849">
    <property type="entry name" value="PH_domain"/>
</dbReference>
<dbReference type="KEGG" id="tid:Thein_1823"/>
<dbReference type="Gene3D" id="1.10.3480.10">
    <property type="entry name" value="TorD-like"/>
    <property type="match status" value="1"/>
</dbReference>
<evidence type="ECO:0000313" key="4">
    <source>
        <dbReference type="Proteomes" id="UP000006793"/>
    </source>
</evidence>
<reference evidence="4" key="1">
    <citation type="submission" date="2011-04" db="EMBL/GenBank/DDBJ databases">
        <title>The complete genome of Thermodesulfatator indicus DSM 15286.</title>
        <authorList>
            <person name="Lucas S."/>
            <person name="Copeland A."/>
            <person name="Lapidus A."/>
            <person name="Bruce D."/>
            <person name="Goodwin L."/>
            <person name="Pitluck S."/>
            <person name="Peters L."/>
            <person name="Kyrpides N."/>
            <person name="Mavromatis K."/>
            <person name="Pagani I."/>
            <person name="Ivanova N."/>
            <person name="Saunders L."/>
            <person name="Detter J.C."/>
            <person name="Tapia R."/>
            <person name="Han C."/>
            <person name="Land M."/>
            <person name="Hauser L."/>
            <person name="Markowitz V."/>
            <person name="Cheng J.-F."/>
            <person name="Hugenholtz P."/>
            <person name="Woyke T."/>
            <person name="Wu D."/>
            <person name="Spring S."/>
            <person name="Schroeder M."/>
            <person name="Brambilla E."/>
            <person name="Klenk H.-P."/>
            <person name="Eisen J.A."/>
        </authorList>
    </citation>
    <scope>NUCLEOTIDE SEQUENCE [LARGE SCALE GENOMIC DNA]</scope>
    <source>
        <strain evidence="4">DSM 15286 / JCM 11887 / CIR29812</strain>
    </source>
</reference>
<dbReference type="InterPro" id="IPR020945">
    <property type="entry name" value="DMSO/NO3_reduct_chaperone"/>
</dbReference>
<proteinExistence type="predicted"/>
<accession>F8ABY6</accession>
<evidence type="ECO:0000313" key="3">
    <source>
        <dbReference type="EMBL" id="AEH45678.1"/>
    </source>
</evidence>
<dbReference type="InterPro" id="IPR050289">
    <property type="entry name" value="TorD/DmsD_chaperones"/>
</dbReference>
<dbReference type="EMBL" id="CP002683">
    <property type="protein sequence ID" value="AEH45678.1"/>
    <property type="molecule type" value="Genomic_DNA"/>
</dbReference>
<dbReference type="PANTHER" id="PTHR34227">
    <property type="entry name" value="CHAPERONE PROTEIN YCDY"/>
    <property type="match status" value="1"/>
</dbReference>